<keyword evidence="2" id="KW-1185">Reference proteome</keyword>
<dbReference type="PANTHER" id="PTHR45976">
    <property type="entry name" value="ARMADILLO SEGMENT POLARITY PROTEIN"/>
    <property type="match status" value="1"/>
</dbReference>
<organism evidence="1 2">
    <name type="scientific">Macrostomum lignano</name>
    <dbReference type="NCBI Taxonomy" id="282301"/>
    <lineage>
        <taxon>Eukaryota</taxon>
        <taxon>Metazoa</taxon>
        <taxon>Spiralia</taxon>
        <taxon>Lophotrochozoa</taxon>
        <taxon>Platyhelminthes</taxon>
        <taxon>Rhabditophora</taxon>
        <taxon>Macrostomorpha</taxon>
        <taxon>Macrostomida</taxon>
        <taxon>Macrostomidae</taxon>
        <taxon>Macrostomum</taxon>
    </lineage>
</organism>
<evidence type="ECO:0000313" key="1">
    <source>
        <dbReference type="EMBL" id="PAA69535.1"/>
    </source>
</evidence>
<dbReference type="GO" id="GO:0007155">
    <property type="term" value="P:cell adhesion"/>
    <property type="evidence" value="ECO:0007669"/>
    <property type="project" value="InterPro"/>
</dbReference>
<proteinExistence type="predicted"/>
<dbReference type="SUPFAM" id="SSF48371">
    <property type="entry name" value="ARM repeat"/>
    <property type="match status" value="1"/>
</dbReference>
<dbReference type="InterPro" id="IPR013284">
    <property type="entry name" value="Beta-catenin"/>
</dbReference>
<gene>
    <name evidence="1" type="ORF">BOX15_Mlig034493g1</name>
</gene>
<protein>
    <recommendedName>
        <fullName evidence="3">Armadillo repeat-containing protein 8</fullName>
    </recommendedName>
</protein>
<sequence length="648" mass="67463">ASMPACGSRAARLQQAFFPDVASADATTTASCVNRLSAPSAALAVAVELLIDYQIDADAAADAASHLAALLVGDPSQSEAESTTAAHGAAALAALLSRKQACRLAFIDQPDLLAALLARLDCRYDDSSSSGEEAKRLSATALCHISQSERGCLAIWRCGRVCGRSAPALLLSAITDPQSLSHSLTCLRRLLASVPEARRSARPGLPLLAGLLGLADVRLLASAADCLQLLAFGDSATKRRLLELDVQNLLVAAARLLRSLTVEPNGKSAVIRAGCFEALAGQAVLPGASPRLLLSCLWPLRNLSNCCCFEGSLASGLIIDLLVRLTGLLTSPDADTATCAAGLLCNLTCGSRPCKRAVVQAGGSAALTVALLSIRPGVREEFAEPLVCALRHVTRDHPLADQAAEEFFNCDGPNALLRLLSRPVKSATPADGLPCGRPLLKASLGLCRNLVALADRWRVALVNGGIVELAAAAIRLANDADEYDACGRRLSGGGLSDPDGGISAEEIQEVGLAFLAALSDAASAAAAKPEFLAALASLIRSRRSAVAAGAVELLDKLRLSASTTASPSLGSVSTGGARPLLQPAALIGGWEYCGVGHRRDNNYYSTTPWRAVSSSLRYSNEKRESALHHQRLAYSYRMASCSTTGNRH</sequence>
<dbReference type="AlphaFoldDB" id="A0A267F6W5"/>
<dbReference type="InterPro" id="IPR016024">
    <property type="entry name" value="ARM-type_fold"/>
</dbReference>
<dbReference type="EMBL" id="NIVC01001313">
    <property type="protein sequence ID" value="PAA69535.1"/>
    <property type="molecule type" value="Genomic_DNA"/>
</dbReference>
<dbReference type="GO" id="GO:0045296">
    <property type="term" value="F:cadherin binding"/>
    <property type="evidence" value="ECO:0007669"/>
    <property type="project" value="InterPro"/>
</dbReference>
<dbReference type="OrthoDB" id="195736at2759"/>
<comment type="caution">
    <text evidence="1">The sequence shown here is derived from an EMBL/GenBank/DDBJ whole genome shotgun (WGS) entry which is preliminary data.</text>
</comment>
<dbReference type="InterPro" id="IPR000225">
    <property type="entry name" value="Armadillo"/>
</dbReference>
<accession>A0A267F6W5</accession>
<dbReference type="InterPro" id="IPR011989">
    <property type="entry name" value="ARM-like"/>
</dbReference>
<dbReference type="STRING" id="282301.A0A267F6W5"/>
<feature type="non-terminal residue" evidence="1">
    <location>
        <position position="1"/>
    </location>
</feature>
<evidence type="ECO:0008006" key="3">
    <source>
        <dbReference type="Google" id="ProtNLM"/>
    </source>
</evidence>
<evidence type="ECO:0000313" key="2">
    <source>
        <dbReference type="Proteomes" id="UP000215902"/>
    </source>
</evidence>
<dbReference type="PRINTS" id="PR01869">
    <property type="entry name" value="BCATNINFAMLY"/>
</dbReference>
<dbReference type="Gene3D" id="1.25.10.10">
    <property type="entry name" value="Leucine-rich Repeat Variant"/>
    <property type="match status" value="1"/>
</dbReference>
<dbReference type="SMART" id="SM00185">
    <property type="entry name" value="ARM"/>
    <property type="match status" value="5"/>
</dbReference>
<name>A0A267F6W5_9PLAT</name>
<reference evidence="1 2" key="1">
    <citation type="submission" date="2017-06" db="EMBL/GenBank/DDBJ databases">
        <title>A platform for efficient transgenesis in Macrostomum lignano, a flatworm model organism for stem cell research.</title>
        <authorList>
            <person name="Berezikov E."/>
        </authorList>
    </citation>
    <scope>NUCLEOTIDE SEQUENCE [LARGE SCALE GENOMIC DNA]</scope>
    <source>
        <strain evidence="1">DV1</strain>
        <tissue evidence="1">Whole organism</tissue>
    </source>
</reference>
<dbReference type="Proteomes" id="UP000215902">
    <property type="component" value="Unassembled WGS sequence"/>
</dbReference>